<proteinExistence type="predicted"/>
<accession>A0ABD3I856</accession>
<reference evidence="2 3" key="1">
    <citation type="submission" date="2024-09" db="EMBL/GenBank/DDBJ databases">
        <title>Chromosome-scale assembly of Riccia sorocarpa.</title>
        <authorList>
            <person name="Paukszto L."/>
        </authorList>
    </citation>
    <scope>NUCLEOTIDE SEQUENCE [LARGE SCALE GENOMIC DNA]</scope>
    <source>
        <strain evidence="2">LP-2024</strain>
        <tissue evidence="2">Aerial parts of the thallus</tissue>
    </source>
</reference>
<evidence type="ECO:0000313" key="2">
    <source>
        <dbReference type="EMBL" id="KAL3699883.1"/>
    </source>
</evidence>
<dbReference type="InterPro" id="IPR052609">
    <property type="entry name" value="Ribosome_Biogenesis_Reg"/>
</dbReference>
<comment type="caution">
    <text evidence="2">The sequence shown here is derived from an EMBL/GenBank/DDBJ whole genome shotgun (WGS) entry which is preliminary data.</text>
</comment>
<sequence length="695" mass="76827">MPVSVELIGRLLREIVLATGYVLELEYRVADNSLDDVWAILLHGAVFHALFNGKEEAEVTNGEAVRVAFVATVRSLPEGQVADFIRLLKVNTLESMSPFMEEFVQPNMAEVIDSCLMHGEDITGSVDEGGKEERGEKGVERLIITWTLIFKLRLFLSSRDLHRHGLHLIPPKALKKANGGFFMDYHKSDIRSIISRLTVGIFFSAVGRDSVKVSDFLAGLRVKMNKEELSASPELDFTLDCLTLESRVELARHVEAVSFLVTKYSDLFSEADGEKVPRSSLGGHSRALPYVAAEEVDVEALKKLKKLLKSLKKESRSLARSLLHGLLSLSAKPQLATLQPEAGSEARLKNISELAACFPCAPGDAESDAKPPIFDTAGAKLTWDPLTLRRWHLYSTFGSCREDDETPVPEVPSMQQVAKDVLTNGTFFEDKYLSMLRIWELAIRVVYLLWRVIGERGTHKSCRANFSEFAEEPEEEGSRNLTEILMPGSSGLWLKEKEMEDGSICRKALLTLLASAEYEPPSACSLFTVLSGSLALINWPSQSLHAIATCLMDIVGHSSLSDGEKLNSSNHKMLSATQIAALEVLFEARSMGELYLAAAVVLRLGGLKLSQQEGSKSSVHLSPGGGVLLGAGYWILFQAQSRFVQVVAFSKLFDVHLYILGWPPAAKSEHRYQRSPQPLNDFDQLEPSPGVENQR</sequence>
<gene>
    <name evidence="2" type="ORF">R1sor_017905</name>
</gene>
<protein>
    <submittedName>
        <fullName evidence="2">Uncharacterized protein</fullName>
    </submittedName>
</protein>
<evidence type="ECO:0000313" key="3">
    <source>
        <dbReference type="Proteomes" id="UP001633002"/>
    </source>
</evidence>
<name>A0ABD3I856_9MARC</name>
<dbReference type="AlphaFoldDB" id="A0ABD3I856"/>
<feature type="region of interest" description="Disordered" evidence="1">
    <location>
        <begin position="673"/>
        <end position="695"/>
    </location>
</feature>
<organism evidence="2 3">
    <name type="scientific">Riccia sorocarpa</name>
    <dbReference type="NCBI Taxonomy" id="122646"/>
    <lineage>
        <taxon>Eukaryota</taxon>
        <taxon>Viridiplantae</taxon>
        <taxon>Streptophyta</taxon>
        <taxon>Embryophyta</taxon>
        <taxon>Marchantiophyta</taxon>
        <taxon>Marchantiopsida</taxon>
        <taxon>Marchantiidae</taxon>
        <taxon>Marchantiales</taxon>
        <taxon>Ricciaceae</taxon>
        <taxon>Riccia</taxon>
    </lineage>
</organism>
<dbReference type="PANTHER" id="PTHR15682:SF2">
    <property type="entry name" value="UNHEALTHY RIBOSOME BIOGENESIS PROTEIN 2 HOMOLOG"/>
    <property type="match status" value="1"/>
</dbReference>
<evidence type="ECO:0000256" key="1">
    <source>
        <dbReference type="SAM" id="MobiDB-lite"/>
    </source>
</evidence>
<keyword evidence="3" id="KW-1185">Reference proteome</keyword>
<dbReference type="PANTHER" id="PTHR15682">
    <property type="entry name" value="UNHEALTHY RIBOSOME BIOGENESIS PROTEIN 2 HOMOLOG"/>
    <property type="match status" value="1"/>
</dbReference>
<dbReference type="EMBL" id="JBJQOH010000001">
    <property type="protein sequence ID" value="KAL3699883.1"/>
    <property type="molecule type" value="Genomic_DNA"/>
</dbReference>
<dbReference type="Proteomes" id="UP001633002">
    <property type="component" value="Unassembled WGS sequence"/>
</dbReference>